<comment type="caution">
    <text evidence="1">Lacks conserved residue(s) required for the propagation of feature annotation.</text>
</comment>
<keyword evidence="6" id="KW-1185">Reference proteome</keyword>
<dbReference type="PANTHER" id="PTHR17178">
    <property type="entry name" value="SECRETORY GRANULE PROTEOGLYCAN CORE PROTEIN"/>
    <property type="match status" value="1"/>
</dbReference>
<dbReference type="InterPro" id="IPR000742">
    <property type="entry name" value="EGF"/>
</dbReference>
<feature type="region of interest" description="Disordered" evidence="2">
    <location>
        <begin position="526"/>
        <end position="568"/>
    </location>
</feature>
<dbReference type="AlphaFoldDB" id="A0A9W4XN68"/>
<dbReference type="PROSITE" id="PS01186">
    <property type="entry name" value="EGF_2"/>
    <property type="match status" value="1"/>
</dbReference>
<feature type="compositionally biased region" description="Polar residues" evidence="2">
    <location>
        <begin position="133"/>
        <end position="149"/>
    </location>
</feature>
<evidence type="ECO:0000256" key="2">
    <source>
        <dbReference type="SAM" id="MobiDB-lite"/>
    </source>
</evidence>
<dbReference type="PROSITE" id="PS00022">
    <property type="entry name" value="EGF_1"/>
    <property type="match status" value="1"/>
</dbReference>
<evidence type="ECO:0000313" key="6">
    <source>
        <dbReference type="Proteomes" id="UP001152607"/>
    </source>
</evidence>
<name>A0A9W4XN68_9PLEO</name>
<dbReference type="PANTHER" id="PTHR17178:SF0">
    <property type="entry name" value="SERGLYCIN"/>
    <property type="match status" value="1"/>
</dbReference>
<keyword evidence="1" id="KW-1015">Disulfide bond</keyword>
<evidence type="ECO:0000256" key="1">
    <source>
        <dbReference type="PROSITE-ProRule" id="PRU00076"/>
    </source>
</evidence>
<accession>A0A9W4XN68</accession>
<feature type="compositionally biased region" description="Low complexity" evidence="2">
    <location>
        <begin position="170"/>
        <end position="182"/>
    </location>
</feature>
<feature type="disulfide bond" evidence="1">
    <location>
        <begin position="595"/>
        <end position="604"/>
    </location>
</feature>
<reference evidence="5" key="1">
    <citation type="submission" date="2023-01" db="EMBL/GenBank/DDBJ databases">
        <authorList>
            <person name="Van Ghelder C."/>
            <person name="Rancurel C."/>
        </authorList>
    </citation>
    <scope>NUCLEOTIDE SEQUENCE</scope>
    <source>
        <strain evidence="5">CNCM I-4278</strain>
    </source>
</reference>
<feature type="region of interest" description="Disordered" evidence="2">
    <location>
        <begin position="243"/>
        <end position="271"/>
    </location>
</feature>
<dbReference type="Proteomes" id="UP001152607">
    <property type="component" value="Unassembled WGS sequence"/>
</dbReference>
<feature type="region of interest" description="Disordered" evidence="2">
    <location>
        <begin position="714"/>
        <end position="738"/>
    </location>
</feature>
<feature type="region of interest" description="Disordered" evidence="2">
    <location>
        <begin position="1"/>
        <end position="197"/>
    </location>
</feature>
<evidence type="ECO:0000256" key="3">
    <source>
        <dbReference type="SAM" id="Phobius"/>
    </source>
</evidence>
<dbReference type="OrthoDB" id="283575at2759"/>
<protein>
    <recommendedName>
        <fullName evidence="4">EGF-like domain-containing protein</fullName>
    </recommendedName>
</protein>
<gene>
    <name evidence="5" type="ORF">PDIGIT_LOCUS10858</name>
</gene>
<feature type="compositionally biased region" description="Polar residues" evidence="2">
    <location>
        <begin position="56"/>
        <end position="70"/>
    </location>
</feature>
<keyword evidence="1" id="KW-0245">EGF-like domain</keyword>
<sequence>MSYDPRLAARPYGVPDDDDDEGGRKGSVRAARERMQSAANPGPAPNRPRMMGLPQRPNQHITPNSSRQAPQQQQQDLVVPENTTGGALSPQWPLPSNNLSPYRGPPPQRPPRPVSDDLPIQQLSPGYRESFQSDDLLSPISNPSRPLTTSSAASEASSLGSIPDFPVPQMPVVQQQSRRTPSLGPPPSSRRGPPTFYTQMSYVSPIAEEVETRSNTIRSHHGSFASSNVMPYNDDYYVEDAGFRSEDDETITSEYGRESRASSHDDSSGLMTPALLRQASLGRRTKPSLMTIKSVDSGVPVKRKPSADSEEMPEIPAAVLAARGGYPGGGSVLFDPSSEENSFNTLRDPEKEAFAQAAAAGRGAKPRPPRLDIDAVRDAEARGSLTSLPELIRRATRLAANLDRGKTASRLSLAFWEAGAPPKKGHKSGSMTDMLAAFPPPGAVTPNGVLTPRPKGLSKWPTDGARSLGSESAMSNRKDRRRRCCGMPMWTFVTLLIVLFFLIAAAVVIPIALIVIPRMREAAPPAAQDMSGMNGNGNNGNPGNPNIGNGGNTNPSPPPPTSSSGTQNSQCSGIITCQNGGVAVLNGDRTCNCVCINGFTGSTCATARAAGCTTMSVPGTDVNDATVGTGIPRLVESAESFQIPINATRLTSLFSSLSMSCTAENALITFNGLATRSLPQGSIPIMVGDAGTPTQSLPKLEAPHRNHALRVLSERQTIGQPGTANAPASSRPNSANTNEASDIVQPISSNSTALDFARVSVLVALLETGKLDTAANAQESIQDFLTSNRNGNSNSNTVNVGPLTVDLVQLSIKFQNGTTIQARVNPS</sequence>
<comment type="caution">
    <text evidence="5">The sequence shown here is derived from an EMBL/GenBank/DDBJ whole genome shotgun (WGS) entry which is preliminary data.</text>
</comment>
<feature type="region of interest" description="Disordered" evidence="2">
    <location>
        <begin position="443"/>
        <end position="479"/>
    </location>
</feature>
<keyword evidence="3" id="KW-0812">Transmembrane</keyword>
<evidence type="ECO:0000259" key="4">
    <source>
        <dbReference type="PROSITE" id="PS50026"/>
    </source>
</evidence>
<keyword evidence="3" id="KW-0472">Membrane</keyword>
<feature type="compositionally biased region" description="Basic and acidic residues" evidence="2">
    <location>
        <begin position="255"/>
        <end position="267"/>
    </location>
</feature>
<feature type="compositionally biased region" description="Pro residues" evidence="2">
    <location>
        <begin position="103"/>
        <end position="113"/>
    </location>
</feature>
<dbReference type="PROSITE" id="PS50026">
    <property type="entry name" value="EGF_3"/>
    <property type="match status" value="1"/>
</dbReference>
<dbReference type="EMBL" id="CAOQHR010000007">
    <property type="protein sequence ID" value="CAI6337743.1"/>
    <property type="molecule type" value="Genomic_DNA"/>
</dbReference>
<organism evidence="5 6">
    <name type="scientific">Periconia digitata</name>
    <dbReference type="NCBI Taxonomy" id="1303443"/>
    <lineage>
        <taxon>Eukaryota</taxon>
        <taxon>Fungi</taxon>
        <taxon>Dikarya</taxon>
        <taxon>Ascomycota</taxon>
        <taxon>Pezizomycotina</taxon>
        <taxon>Dothideomycetes</taxon>
        <taxon>Pleosporomycetidae</taxon>
        <taxon>Pleosporales</taxon>
        <taxon>Massarineae</taxon>
        <taxon>Periconiaceae</taxon>
        <taxon>Periconia</taxon>
    </lineage>
</organism>
<evidence type="ECO:0000313" key="5">
    <source>
        <dbReference type="EMBL" id="CAI6337743.1"/>
    </source>
</evidence>
<proteinExistence type="predicted"/>
<feature type="domain" description="EGF-like" evidence="4">
    <location>
        <begin position="567"/>
        <end position="605"/>
    </location>
</feature>
<feature type="transmembrane region" description="Helical" evidence="3">
    <location>
        <begin position="489"/>
        <end position="516"/>
    </location>
</feature>
<keyword evidence="3" id="KW-1133">Transmembrane helix</keyword>
<feature type="compositionally biased region" description="Low complexity" evidence="2">
    <location>
        <begin position="723"/>
        <end position="738"/>
    </location>
</feature>